<sequence>MTFGVVEKVAGSCIHVSKIILHWVATLQVIHVLENVRIIIGISIIITTSSGEIGLR</sequence>
<dbReference type="AlphaFoldDB" id="I3SWJ0"/>
<evidence type="ECO:0000313" key="1">
    <source>
        <dbReference type="EMBL" id="AFK44632.1"/>
    </source>
</evidence>
<dbReference type="EMBL" id="BT133966">
    <property type="protein sequence ID" value="AFK33761.1"/>
    <property type="molecule type" value="mRNA"/>
</dbReference>
<accession>I3SWJ0</accession>
<proteinExistence type="evidence at transcript level"/>
<reference evidence="1" key="1">
    <citation type="submission" date="2012-05" db="EMBL/GenBank/DDBJ databases">
        <authorList>
            <person name="Krishnakumar V."/>
            <person name="Cheung F."/>
            <person name="Xiao Y."/>
            <person name="Chan A."/>
            <person name="Moskal W.A."/>
            <person name="Town C.D."/>
        </authorList>
    </citation>
    <scope>NUCLEOTIDE SEQUENCE</scope>
</reference>
<dbReference type="EMBL" id="BT144838">
    <property type="protein sequence ID" value="AFK44632.1"/>
    <property type="molecule type" value="mRNA"/>
</dbReference>
<protein>
    <submittedName>
        <fullName evidence="1">Uncharacterized protein</fullName>
    </submittedName>
</protein>
<organism evidence="1">
    <name type="scientific">Lotus japonicus</name>
    <name type="common">Lotus corniculatus var. japonicus</name>
    <dbReference type="NCBI Taxonomy" id="34305"/>
    <lineage>
        <taxon>Eukaryota</taxon>
        <taxon>Viridiplantae</taxon>
        <taxon>Streptophyta</taxon>
        <taxon>Embryophyta</taxon>
        <taxon>Tracheophyta</taxon>
        <taxon>Spermatophyta</taxon>
        <taxon>Magnoliopsida</taxon>
        <taxon>eudicotyledons</taxon>
        <taxon>Gunneridae</taxon>
        <taxon>Pentapetalae</taxon>
        <taxon>rosids</taxon>
        <taxon>fabids</taxon>
        <taxon>Fabales</taxon>
        <taxon>Fabaceae</taxon>
        <taxon>Papilionoideae</taxon>
        <taxon>50 kb inversion clade</taxon>
        <taxon>NPAAA clade</taxon>
        <taxon>Hologalegina</taxon>
        <taxon>robinioid clade</taxon>
        <taxon>Loteae</taxon>
        <taxon>Lotus</taxon>
    </lineage>
</organism>
<name>I3SWJ0_LOTJA</name>